<dbReference type="GO" id="GO:0006631">
    <property type="term" value="P:fatty acid metabolic process"/>
    <property type="evidence" value="ECO:0007669"/>
    <property type="project" value="UniProtKB-KW"/>
</dbReference>
<dbReference type="InterPro" id="IPR042231">
    <property type="entry name" value="Cho/carn_acyl_trans_2"/>
</dbReference>
<evidence type="ECO:0000256" key="4">
    <source>
        <dbReference type="ARBA" id="ARBA00022832"/>
    </source>
</evidence>
<evidence type="ECO:0000256" key="9">
    <source>
        <dbReference type="SAM" id="MobiDB-lite"/>
    </source>
</evidence>
<feature type="compositionally biased region" description="Low complexity" evidence="9">
    <location>
        <begin position="1"/>
        <end position="14"/>
    </location>
</feature>
<dbReference type="PANTHER" id="PTHR22589">
    <property type="entry name" value="CARNITINE O-ACYLTRANSFERASE"/>
    <property type="match status" value="1"/>
</dbReference>
<accession>A0ABD3MSC5</accession>
<evidence type="ECO:0000256" key="2">
    <source>
        <dbReference type="ARBA" id="ARBA00022448"/>
    </source>
</evidence>
<dbReference type="GO" id="GO:0016406">
    <property type="term" value="F:carnitine O-acyltransferase activity"/>
    <property type="evidence" value="ECO:0007669"/>
    <property type="project" value="UniProtKB-ARBA"/>
</dbReference>
<keyword evidence="3 8" id="KW-0808">Transferase</keyword>
<dbReference type="SUPFAM" id="SSF52777">
    <property type="entry name" value="CoA-dependent acyltransferases"/>
    <property type="match status" value="2"/>
</dbReference>
<protein>
    <recommendedName>
        <fullName evidence="11">Choline/carnitine acyltransferase domain-containing protein</fullName>
    </recommendedName>
</protein>
<keyword evidence="10" id="KW-1133">Transmembrane helix</keyword>
<evidence type="ECO:0000313" key="12">
    <source>
        <dbReference type="EMBL" id="KAL3763395.1"/>
    </source>
</evidence>
<feature type="active site" description="Proton acceptor" evidence="7">
    <location>
        <position position="389"/>
    </location>
</feature>
<keyword evidence="5" id="KW-0443">Lipid metabolism</keyword>
<dbReference type="InterPro" id="IPR023213">
    <property type="entry name" value="CAT-like_dom_sf"/>
</dbReference>
<dbReference type="PROSITE" id="PS00440">
    <property type="entry name" value="ACYLTRANSF_C_2"/>
    <property type="match status" value="1"/>
</dbReference>
<comment type="similarity">
    <text evidence="1 8">Belongs to the carnitine/choline acetyltransferase family.</text>
</comment>
<evidence type="ECO:0000256" key="6">
    <source>
        <dbReference type="ARBA" id="ARBA00023315"/>
    </source>
</evidence>
<evidence type="ECO:0000256" key="8">
    <source>
        <dbReference type="RuleBase" id="RU003801"/>
    </source>
</evidence>
<dbReference type="Gene3D" id="1.10.275.20">
    <property type="entry name" value="Choline/Carnitine o-acyltransferase"/>
    <property type="match status" value="1"/>
</dbReference>
<dbReference type="AlphaFoldDB" id="A0ABD3MSC5"/>
<gene>
    <name evidence="12" type="ORF">ACHAWU_001968</name>
</gene>
<dbReference type="PANTHER" id="PTHR22589:SF29">
    <property type="entry name" value="MITOCHONDRIAL CARNITINE O-ACETYLTRANSFERASE-RELATED"/>
    <property type="match status" value="1"/>
</dbReference>
<feature type="region of interest" description="Disordered" evidence="9">
    <location>
        <begin position="1"/>
        <end position="34"/>
    </location>
</feature>
<dbReference type="Gene3D" id="3.30.559.10">
    <property type="entry name" value="Chloramphenicol acetyltransferase-like domain"/>
    <property type="match status" value="1"/>
</dbReference>
<dbReference type="Pfam" id="PF00755">
    <property type="entry name" value="Carn_acyltransf"/>
    <property type="match status" value="1"/>
</dbReference>
<keyword evidence="2" id="KW-0813">Transport</keyword>
<dbReference type="Proteomes" id="UP001530293">
    <property type="component" value="Unassembled WGS sequence"/>
</dbReference>
<keyword evidence="10" id="KW-0812">Transmembrane</keyword>
<dbReference type="FunFam" id="3.30.559.10:FF:000019">
    <property type="entry name" value="Carnitine acetyl transferase"/>
    <property type="match status" value="1"/>
</dbReference>
<evidence type="ECO:0000256" key="5">
    <source>
        <dbReference type="ARBA" id="ARBA00023098"/>
    </source>
</evidence>
<evidence type="ECO:0000259" key="11">
    <source>
        <dbReference type="Pfam" id="PF00755"/>
    </source>
</evidence>
<keyword evidence="4" id="KW-0276">Fatty acid metabolism</keyword>
<evidence type="ECO:0000256" key="10">
    <source>
        <dbReference type="SAM" id="Phobius"/>
    </source>
</evidence>
<keyword evidence="6 8" id="KW-0012">Acyltransferase</keyword>
<dbReference type="Gene3D" id="3.30.559.70">
    <property type="entry name" value="Choline/Carnitine o-acyltransferase, domain 2"/>
    <property type="match status" value="1"/>
</dbReference>
<proteinExistence type="inferred from homology"/>
<name>A0ABD3MSC5_9STRA</name>
<dbReference type="InterPro" id="IPR042572">
    <property type="entry name" value="Carn_acyl_trans_N"/>
</dbReference>
<dbReference type="InterPro" id="IPR039551">
    <property type="entry name" value="Cho/carn_acyl_trans"/>
</dbReference>
<feature type="compositionally biased region" description="Polar residues" evidence="9">
    <location>
        <begin position="22"/>
        <end position="32"/>
    </location>
</feature>
<dbReference type="InterPro" id="IPR000542">
    <property type="entry name" value="Carn_acyl_trans"/>
</dbReference>
<reference evidence="12 13" key="1">
    <citation type="submission" date="2024-10" db="EMBL/GenBank/DDBJ databases">
        <title>Updated reference genomes for cyclostephanoid diatoms.</title>
        <authorList>
            <person name="Roberts W.R."/>
            <person name="Alverson A.J."/>
        </authorList>
    </citation>
    <scope>NUCLEOTIDE SEQUENCE [LARGE SCALE GENOMIC DNA]</scope>
    <source>
        <strain evidence="12 13">AJA232-27</strain>
    </source>
</reference>
<organism evidence="12 13">
    <name type="scientific">Discostella pseudostelligera</name>
    <dbReference type="NCBI Taxonomy" id="259834"/>
    <lineage>
        <taxon>Eukaryota</taxon>
        <taxon>Sar</taxon>
        <taxon>Stramenopiles</taxon>
        <taxon>Ochrophyta</taxon>
        <taxon>Bacillariophyta</taxon>
        <taxon>Coscinodiscophyceae</taxon>
        <taxon>Thalassiosirophycidae</taxon>
        <taxon>Stephanodiscales</taxon>
        <taxon>Stephanodiscaceae</taxon>
        <taxon>Discostella</taxon>
    </lineage>
</organism>
<keyword evidence="10" id="KW-0472">Membrane</keyword>
<feature type="transmembrane region" description="Helical" evidence="10">
    <location>
        <begin position="182"/>
        <end position="206"/>
    </location>
</feature>
<comment type="caution">
    <text evidence="12">The sequence shown here is derived from an EMBL/GenBank/DDBJ whole genome shotgun (WGS) entry which is preliminary data.</text>
</comment>
<feature type="domain" description="Choline/carnitine acyltransferase" evidence="11">
    <location>
        <begin position="35"/>
        <end position="675"/>
    </location>
</feature>
<sequence>MSSSTSAPPQGSSGNSKGGINRQGTYAGQSSLPRLPIPTLEETLARFPTVVSALLTSPSSNDSSGGEMAKCLQEIQHFLQTDGPVLQELLVEYDRRGREDGTVGSFVEEFWSDAYLAPDSSVVMNLNPFFVLEDGPDTKKSNCQSRRAASLCFSAIKFASSLKHETIVPDSFRGRPLCMDQFRVCIVHLFYMPFSIILLSTFISMLHKLVQALFGACRVPELSNKDTVAVNPESSHVVVLENNQMYFFQALWPDGTVAVNEEDILEILLAIKADASKVAPEISSRNAIGVLTTLPRREWAVARDSIISCSKDNGTALEIVDGALFVLVIDDVVPKDIHEAAANMLHGTYNLKSEDNLIDYQAGSCCNRWYDKLQIIVCQDGRAGINFEHSAIDGHTALRFVSDIFADNVVSFAQSITKTIYADSTFFPSLIEAEVRRASADNAASVTPKKLIFDLPQSVLDKIYFAETALSDEIVASDTYVLEFTGYGKTFIVRNKISPDSFVQLSMQLAYYRLFGKIVSQYEPVLTKGFYHGRTEAVRLASDKALKFCKLWLNTDSTNDEKLAALRVATEYHSEGVKLAATGKGLERHLFALMKIAEKNGIQTPAFFFSTAYKKLNHTVLSTSNCGNPSLRLFGFGPVVQDGFGIGYIIRDSGLQYSISSKHRQTKRFAHTLNQTLIDMGKLLQPLSSVSVTCERSRPSVAEYCEAYNDTFGETAIVENGSSVPESIGFAGVMRRQSSITPRDLREFGQLLTPAESVLEEDDSED</sequence>
<evidence type="ECO:0000256" key="7">
    <source>
        <dbReference type="PIRSR" id="PIRSR600542-1"/>
    </source>
</evidence>
<keyword evidence="13" id="KW-1185">Reference proteome</keyword>
<evidence type="ECO:0000256" key="1">
    <source>
        <dbReference type="ARBA" id="ARBA00005232"/>
    </source>
</evidence>
<evidence type="ECO:0000256" key="3">
    <source>
        <dbReference type="ARBA" id="ARBA00022679"/>
    </source>
</evidence>
<evidence type="ECO:0000313" key="13">
    <source>
        <dbReference type="Proteomes" id="UP001530293"/>
    </source>
</evidence>
<dbReference type="EMBL" id="JALLBG020000123">
    <property type="protein sequence ID" value="KAL3763395.1"/>
    <property type="molecule type" value="Genomic_DNA"/>
</dbReference>